<reference evidence="3" key="1">
    <citation type="journal article" date="2020" name="Fungal Divers.">
        <title>Resolving the Mortierellaceae phylogeny through synthesis of multi-gene phylogenetics and phylogenomics.</title>
        <authorList>
            <person name="Vandepol N."/>
            <person name="Liber J."/>
            <person name="Desiro A."/>
            <person name="Na H."/>
            <person name="Kennedy M."/>
            <person name="Barry K."/>
            <person name="Grigoriev I.V."/>
            <person name="Miller A.N."/>
            <person name="O'Donnell K."/>
            <person name="Stajich J.E."/>
            <person name="Bonito G."/>
        </authorList>
    </citation>
    <scope>NUCLEOTIDE SEQUENCE</scope>
    <source>
        <strain evidence="3">NRRL 6426</strain>
    </source>
</reference>
<dbReference type="Pfam" id="PF00135">
    <property type="entry name" value="COesterase"/>
    <property type="match status" value="1"/>
</dbReference>
<dbReference type="Gene3D" id="3.40.50.1820">
    <property type="entry name" value="alpha/beta hydrolase"/>
    <property type="match status" value="1"/>
</dbReference>
<dbReference type="SUPFAM" id="SSF53474">
    <property type="entry name" value="alpha/beta-Hydrolases"/>
    <property type="match status" value="1"/>
</dbReference>
<dbReference type="AlphaFoldDB" id="A0A9P5RUH9"/>
<dbReference type="InterPro" id="IPR029058">
    <property type="entry name" value="AB_hydrolase_fold"/>
</dbReference>
<evidence type="ECO:0000259" key="2">
    <source>
        <dbReference type="Pfam" id="PF00135"/>
    </source>
</evidence>
<feature type="domain" description="Carboxylesterase type B" evidence="2">
    <location>
        <begin position="23"/>
        <end position="517"/>
    </location>
</feature>
<dbReference type="OrthoDB" id="408631at2759"/>
<dbReference type="Proteomes" id="UP000748756">
    <property type="component" value="Unassembled WGS sequence"/>
</dbReference>
<proteinExistence type="predicted"/>
<feature type="region of interest" description="Disordered" evidence="1">
    <location>
        <begin position="1"/>
        <end position="23"/>
    </location>
</feature>
<evidence type="ECO:0000256" key="1">
    <source>
        <dbReference type="SAM" id="MobiDB-lite"/>
    </source>
</evidence>
<sequence>MTLLSETNHSHNINDTDIDNHDSPHITIPGVGTVKGILDKANNKVTKFLNIPFGLVEERWRPATKAKSWDGIRDATQLGPMPPQRTINNPFMSMFMGVPDKYDFEESMSERDCLNCNIFMPASAVRCSDEKRRLPVLVWLYGGGMRTGGNAIPLYDGSDLVLASIELDKPMIVVAINYRLHCLGFLSSKELVLDAQEHAKAIPEVQKKWYDLSVGNWGLLDQVLGLQWIQDHIQAFSGNPKRVTVMGQSAGASSISYLQLIPECRGLFHRSILVSGTATTMIAQYPEQEGQRTFDRLCSNFNVPSDLPSLEKVARLREVPAEAISDAINKATDIMFRPCVDGVVFKQDCRFIIGDTSLYDPALNWVFAGTCGDEGTMIVEELGASTVADFEPLKRRLCDPVDYDLFDQIFGVPSTDAEACSISSRLLNSGEFKFPTFEVSEAILAHPTCQLSRFHMDCVIQRIDNMIPGWGAHHGVDLPFTFGGKATAKLLTDEERGMSRKVQAVWVETVTAASPEASSLPLVNCVLPRAVKSHREAEKEKEKEGVIEGENGIVVEAVEIEEEEAVVFGRDLRVTRGPVERMTSAEIGFWRRSAAYATKQAAEEGRAEDFGFVLSPPLRSSSSN</sequence>
<name>A0A9P5RUH9_9FUNG</name>
<keyword evidence="4" id="KW-1185">Reference proteome</keyword>
<protein>
    <recommendedName>
        <fullName evidence="2">Carboxylesterase type B domain-containing protein</fullName>
    </recommendedName>
</protein>
<dbReference type="InterPro" id="IPR050309">
    <property type="entry name" value="Type-B_Carboxylest/Lipase"/>
</dbReference>
<organism evidence="3 4">
    <name type="scientific">Linnemannia schmuckeri</name>
    <dbReference type="NCBI Taxonomy" id="64567"/>
    <lineage>
        <taxon>Eukaryota</taxon>
        <taxon>Fungi</taxon>
        <taxon>Fungi incertae sedis</taxon>
        <taxon>Mucoromycota</taxon>
        <taxon>Mortierellomycotina</taxon>
        <taxon>Mortierellomycetes</taxon>
        <taxon>Mortierellales</taxon>
        <taxon>Mortierellaceae</taxon>
        <taxon>Linnemannia</taxon>
    </lineage>
</organism>
<evidence type="ECO:0000313" key="4">
    <source>
        <dbReference type="Proteomes" id="UP000748756"/>
    </source>
</evidence>
<comment type="caution">
    <text evidence="3">The sequence shown here is derived from an EMBL/GenBank/DDBJ whole genome shotgun (WGS) entry which is preliminary data.</text>
</comment>
<dbReference type="PANTHER" id="PTHR11559">
    <property type="entry name" value="CARBOXYLESTERASE"/>
    <property type="match status" value="1"/>
</dbReference>
<feature type="compositionally biased region" description="Basic and acidic residues" evidence="1">
    <location>
        <begin position="8"/>
        <end position="23"/>
    </location>
</feature>
<dbReference type="InterPro" id="IPR002018">
    <property type="entry name" value="CarbesteraseB"/>
</dbReference>
<dbReference type="EMBL" id="JAAAUQ010000950">
    <property type="protein sequence ID" value="KAF9145552.1"/>
    <property type="molecule type" value="Genomic_DNA"/>
</dbReference>
<accession>A0A9P5RUH9</accession>
<gene>
    <name evidence="3" type="ORF">BG015_011867</name>
</gene>
<evidence type="ECO:0000313" key="3">
    <source>
        <dbReference type="EMBL" id="KAF9145552.1"/>
    </source>
</evidence>